<dbReference type="SMART" id="SM01326">
    <property type="entry name" value="PTEN_C2"/>
    <property type="match status" value="1"/>
</dbReference>
<proteinExistence type="predicted"/>
<dbReference type="SUPFAM" id="SSF49562">
    <property type="entry name" value="C2 domain (Calcium/lipid-binding domain, CaLB)"/>
    <property type="match status" value="1"/>
</dbReference>
<feature type="compositionally biased region" description="Pro residues" evidence="2">
    <location>
        <begin position="517"/>
        <end position="527"/>
    </location>
</feature>
<keyword evidence="1" id="KW-0904">Protein phosphatase</keyword>
<protein>
    <recommendedName>
        <fullName evidence="3">C2 tensin-type domain-containing protein</fullName>
    </recommendedName>
</protein>
<keyword evidence="1" id="KW-0378">Hydrolase</keyword>
<dbReference type="InterPro" id="IPR035892">
    <property type="entry name" value="C2_domain_sf"/>
</dbReference>
<dbReference type="EMBL" id="CAUOFW020008613">
    <property type="protein sequence ID" value="CAK9183315.1"/>
    <property type="molecule type" value="Genomic_DNA"/>
</dbReference>
<feature type="compositionally biased region" description="Pro residues" evidence="2">
    <location>
        <begin position="440"/>
        <end position="449"/>
    </location>
</feature>
<reference evidence="4 5" key="1">
    <citation type="submission" date="2024-02" db="EMBL/GenBank/DDBJ databases">
        <authorList>
            <person name="Vignale AGUSTIN F."/>
            <person name="Sosa J E."/>
            <person name="Modenutti C."/>
        </authorList>
    </citation>
    <scope>NUCLEOTIDE SEQUENCE [LARGE SCALE GENOMIC DNA]</scope>
</reference>
<dbReference type="AlphaFoldDB" id="A0ABC8UQK8"/>
<dbReference type="SUPFAM" id="SSF52799">
    <property type="entry name" value="(Phosphotyrosine protein) phosphatases II"/>
    <property type="match status" value="1"/>
</dbReference>
<organism evidence="4 5">
    <name type="scientific">Ilex paraguariensis</name>
    <name type="common">yerba mate</name>
    <dbReference type="NCBI Taxonomy" id="185542"/>
    <lineage>
        <taxon>Eukaryota</taxon>
        <taxon>Viridiplantae</taxon>
        <taxon>Streptophyta</taxon>
        <taxon>Embryophyta</taxon>
        <taxon>Tracheophyta</taxon>
        <taxon>Spermatophyta</taxon>
        <taxon>Magnoliopsida</taxon>
        <taxon>eudicotyledons</taxon>
        <taxon>Gunneridae</taxon>
        <taxon>Pentapetalae</taxon>
        <taxon>asterids</taxon>
        <taxon>campanulids</taxon>
        <taxon>Aquifoliales</taxon>
        <taxon>Aquifoliaceae</taxon>
        <taxon>Ilex</taxon>
    </lineage>
</organism>
<evidence type="ECO:0000256" key="1">
    <source>
        <dbReference type="ARBA" id="ARBA00022912"/>
    </source>
</evidence>
<dbReference type="InterPro" id="IPR051144">
    <property type="entry name" value="Formin_homology_domain"/>
</dbReference>
<feature type="region of interest" description="Disordered" evidence="2">
    <location>
        <begin position="413"/>
        <end position="720"/>
    </location>
</feature>
<name>A0ABC8UQK8_9AQUA</name>
<sequence length="888" mass="97744">MTIMDYPRHYEGCPLLSMEEIHHFLRSSESWLSLGQQNVLLMHCERGGWPVLAFMLAALLIYRKHYTGEHKTLDMVYKQAPRELLQLLSPLNPLPSQLRYLQYVSRRNVASEWPPLDRVLTLDCIIIRMIPNFDGEGGCRPMFRIYGQNPLMVADQRPRVLFSTPKKSKTVRHYKQAECELVKIDINCHIQGDVVLECISLYDDMEREEMMFRVMFNTAFIRSNILMLTREEIDILWDAKDQFPKDFRAEVLFSDMDAAASVVPVDLSCFEEKDGLPVEAFFKVKEIFSSVDWLVPNEDAALNLLQQMTAPSVVQKKVDADSYESIETHALLHELSPEKHLAVQEKLDTDSHQSMESGPLLHELGPEKHQEIQWPAAIENKSKTIKYLALEKQSVPSSLPFLIADVSEQKAKPQNVEPVNVSEQKAKPQNVEPVSESIFPPTPPLPLPSRPVFAADIESPAASPLLPPSPTPHHLPTLELTRPSLPEQPDSYVRGDRQPSVSPLPTTESPSSVGFPSSPPPPHPPPMLHLKDPGISTGPSLSPITRTLLLSPTLPSKDNAASRIRPPPPHPPPPISTNPPSLSSKGDTATKHRPAPCLAPPSPSLNFEIATKIIPPPPPPPPPTIPSKGNAAVRSGPPPQPPPAPTPPPPPTPPVKENSVYGAGSPPPPPPPLRSGQAAGPEIVSSVPLPPPPPSPSLSAKHHDHASQNASGVPSTPPPPVLFVKRDFKVGGVQPEAILTGIGGDTNLPATPSPPPPSIPPPNTKGRTLSRTMTSRNNQTKKLKPLHWLKLTRAVQGSLWAETQKSGEASEYGFALLVEKFCFLIHLVFSGLMHDHVCCVCTLGHPTLILKNWSLSSQPRCLILIRGAQEADQIHVPHWSINLRECNW</sequence>
<evidence type="ECO:0000256" key="2">
    <source>
        <dbReference type="SAM" id="MobiDB-lite"/>
    </source>
</evidence>
<evidence type="ECO:0000259" key="3">
    <source>
        <dbReference type="PROSITE" id="PS51182"/>
    </source>
</evidence>
<dbReference type="Pfam" id="PF10409">
    <property type="entry name" value="PTEN_C2"/>
    <property type="match status" value="1"/>
</dbReference>
<feature type="compositionally biased region" description="Pro residues" evidence="2">
    <location>
        <begin position="614"/>
        <end position="625"/>
    </location>
</feature>
<feature type="compositionally biased region" description="Pro residues" evidence="2">
    <location>
        <begin position="636"/>
        <end position="654"/>
    </location>
</feature>
<feature type="region of interest" description="Disordered" evidence="2">
    <location>
        <begin position="738"/>
        <end position="777"/>
    </location>
</feature>
<keyword evidence="5" id="KW-1185">Reference proteome</keyword>
<feature type="compositionally biased region" description="Polar residues" evidence="2">
    <location>
        <begin position="499"/>
        <end position="508"/>
    </location>
</feature>
<dbReference type="PANTHER" id="PTHR45733:SF8">
    <property type="entry name" value="FORMIN-J"/>
    <property type="match status" value="1"/>
</dbReference>
<evidence type="ECO:0000313" key="4">
    <source>
        <dbReference type="EMBL" id="CAK9183315.1"/>
    </source>
</evidence>
<feature type="compositionally biased region" description="Polar residues" evidence="2">
    <location>
        <begin position="765"/>
        <end position="777"/>
    </location>
</feature>
<accession>A0ABC8UQK8</accession>
<dbReference type="PANTHER" id="PTHR45733">
    <property type="entry name" value="FORMIN-J"/>
    <property type="match status" value="1"/>
</dbReference>
<comment type="caution">
    <text evidence="4">The sequence shown here is derived from an EMBL/GenBank/DDBJ whole genome shotgun (WGS) entry which is preliminary data.</text>
</comment>
<feature type="compositionally biased region" description="Pro residues" evidence="2">
    <location>
        <begin position="565"/>
        <end position="577"/>
    </location>
</feature>
<feature type="domain" description="C2 tensin-type" evidence="3">
    <location>
        <begin position="117"/>
        <end position="256"/>
    </location>
</feature>
<dbReference type="InterPro" id="IPR029021">
    <property type="entry name" value="Prot-tyrosine_phosphatase-like"/>
</dbReference>
<dbReference type="Gene3D" id="2.60.40.1110">
    <property type="match status" value="1"/>
</dbReference>
<dbReference type="Proteomes" id="UP001642360">
    <property type="component" value="Unassembled WGS sequence"/>
</dbReference>
<dbReference type="GO" id="GO:0004721">
    <property type="term" value="F:phosphoprotein phosphatase activity"/>
    <property type="evidence" value="ECO:0007669"/>
    <property type="project" value="UniProtKB-KW"/>
</dbReference>
<feature type="compositionally biased region" description="Low complexity" evidence="2">
    <location>
        <begin position="539"/>
        <end position="556"/>
    </location>
</feature>
<gene>
    <name evidence="4" type="ORF">ILEXP_LOCUS53578</name>
</gene>
<dbReference type="Gene3D" id="3.90.190.10">
    <property type="entry name" value="Protein tyrosine phosphatase superfamily"/>
    <property type="match status" value="1"/>
</dbReference>
<evidence type="ECO:0000313" key="5">
    <source>
        <dbReference type="Proteomes" id="UP001642360"/>
    </source>
</evidence>
<dbReference type="InterPro" id="IPR014020">
    <property type="entry name" value="Tensin_C2-dom"/>
</dbReference>
<feature type="compositionally biased region" description="Pro residues" evidence="2">
    <location>
        <begin position="751"/>
        <end position="763"/>
    </location>
</feature>
<dbReference type="PROSITE" id="PS51182">
    <property type="entry name" value="C2_TENSIN"/>
    <property type="match status" value="1"/>
</dbReference>